<dbReference type="SUPFAM" id="SSF48452">
    <property type="entry name" value="TPR-like"/>
    <property type="match status" value="1"/>
</dbReference>
<dbReference type="InterPro" id="IPR044563">
    <property type="entry name" value="Sgt1-like"/>
</dbReference>
<dbReference type="AlphaFoldDB" id="A0A2N3N490"/>
<name>A0A2N3N490_9PEZI</name>
<feature type="compositionally biased region" description="Low complexity" evidence="2">
    <location>
        <begin position="230"/>
        <end position="248"/>
    </location>
</feature>
<evidence type="ECO:0000259" key="3">
    <source>
        <dbReference type="PROSITE" id="PS51048"/>
    </source>
</evidence>
<organism evidence="5 6">
    <name type="scientific">Lomentospora prolificans</name>
    <dbReference type="NCBI Taxonomy" id="41688"/>
    <lineage>
        <taxon>Eukaryota</taxon>
        <taxon>Fungi</taxon>
        <taxon>Dikarya</taxon>
        <taxon>Ascomycota</taxon>
        <taxon>Pezizomycotina</taxon>
        <taxon>Sordariomycetes</taxon>
        <taxon>Hypocreomycetidae</taxon>
        <taxon>Microascales</taxon>
        <taxon>Microascaceae</taxon>
        <taxon>Lomentospora</taxon>
    </lineage>
</organism>
<evidence type="ECO:0000259" key="4">
    <source>
        <dbReference type="PROSITE" id="PS51203"/>
    </source>
</evidence>
<dbReference type="OrthoDB" id="1898560at2759"/>
<reference evidence="5 6" key="1">
    <citation type="journal article" date="2017" name="G3 (Bethesda)">
        <title>First Draft Genome Sequence of the Pathogenic Fungus Lomentospora prolificans (Formerly Scedosporium prolificans).</title>
        <authorList>
            <person name="Luo R."/>
            <person name="Zimin A."/>
            <person name="Workman R."/>
            <person name="Fan Y."/>
            <person name="Pertea G."/>
            <person name="Grossman N."/>
            <person name="Wear M.P."/>
            <person name="Jia B."/>
            <person name="Miller H."/>
            <person name="Casadevall A."/>
            <person name="Timp W."/>
            <person name="Zhang S.X."/>
            <person name="Salzberg S.L."/>
        </authorList>
    </citation>
    <scope>NUCLEOTIDE SEQUENCE [LARGE SCALE GENOMIC DNA]</scope>
    <source>
        <strain evidence="5 6">JHH-5317</strain>
    </source>
</reference>
<dbReference type="CDD" id="cd06466">
    <property type="entry name" value="p23_CS_SGT1_like"/>
    <property type="match status" value="1"/>
</dbReference>
<evidence type="ECO:0000256" key="1">
    <source>
        <dbReference type="ARBA" id="ARBA00008509"/>
    </source>
</evidence>
<dbReference type="FunCoup" id="A0A2N3N490">
    <property type="interactions" value="964"/>
</dbReference>
<comment type="caution">
    <text evidence="5">The sequence shown here is derived from an EMBL/GenBank/DDBJ whole genome shotgun (WGS) entry which is preliminary data.</text>
</comment>
<feature type="domain" description="SGS" evidence="3">
    <location>
        <begin position="382"/>
        <end position="468"/>
    </location>
</feature>
<evidence type="ECO:0008006" key="7">
    <source>
        <dbReference type="Google" id="ProtNLM"/>
    </source>
</evidence>
<dbReference type="STRING" id="41688.A0A2N3N490"/>
<dbReference type="InterPro" id="IPR007052">
    <property type="entry name" value="CS_dom"/>
</dbReference>
<feature type="domain" description="CS" evidence="4">
    <location>
        <begin position="246"/>
        <end position="335"/>
    </location>
</feature>
<dbReference type="InterPro" id="IPR007699">
    <property type="entry name" value="SGS_dom"/>
</dbReference>
<dbReference type="GO" id="GO:0051087">
    <property type="term" value="F:protein-folding chaperone binding"/>
    <property type="evidence" value="ECO:0007669"/>
    <property type="project" value="InterPro"/>
</dbReference>
<evidence type="ECO:0000313" key="6">
    <source>
        <dbReference type="Proteomes" id="UP000233524"/>
    </source>
</evidence>
<protein>
    <recommendedName>
        <fullName evidence="7">SGS domain-containing protein</fullName>
    </recommendedName>
</protein>
<comment type="similarity">
    <text evidence="1">Belongs to the SGT1 family.</text>
</comment>
<dbReference type="Gene3D" id="1.25.40.10">
    <property type="entry name" value="Tetratricopeptide repeat domain"/>
    <property type="match status" value="1"/>
</dbReference>
<dbReference type="InterPro" id="IPR011990">
    <property type="entry name" value="TPR-like_helical_dom_sf"/>
</dbReference>
<keyword evidence="6" id="KW-1185">Reference proteome</keyword>
<dbReference type="VEuPathDB" id="FungiDB:jhhlp_005840"/>
<dbReference type="SUPFAM" id="SSF49764">
    <property type="entry name" value="HSP20-like chaperones"/>
    <property type="match status" value="1"/>
</dbReference>
<feature type="compositionally biased region" description="Low complexity" evidence="2">
    <location>
        <begin position="347"/>
        <end position="357"/>
    </location>
</feature>
<evidence type="ECO:0000256" key="2">
    <source>
        <dbReference type="SAM" id="MobiDB-lite"/>
    </source>
</evidence>
<dbReference type="Gene3D" id="2.60.40.790">
    <property type="match status" value="1"/>
</dbReference>
<sequence length="468" mass="50009">MSSVTLGQAGLDAVANRDWEAAIKNLTLAIKSSPSPKWLIGRSTALNSTGDAANALTDAELAYHIAADRGNRELMTEAQFRRGVALLRQNKYADADLCWALAISMTKGSRLADGDKLLERVDEKGNYNVTSEEVDAELKESMKAKSTGGAAELLAGQGKDSAGSKLETRCTAMRIRCLKDMEKAPEDHPGRKITITRVPPRPDGPAKLDIGASSAESKKPATTAETMKDTSSAAAASTTPAAPAKPAPLRIDAYETDSLQTISLFVKNVDSSSFTINWLAPDSINLKFKHGNASEDVTLKLGGHAVVDQVTNRVISMKIELKVPKATPGKWNVPKLEGSSTTSTGTDAPKPEAAAPAADKKFGPVPPPQPEPAAPKVSAAPSYPTSSKSGPKNWDKIGDDDDDAEESNKDPDFWFKQLYAGATDEQKRAMMKSFTESNGTALSTDWADVSKRKVETKPPEGVEAKKWE</sequence>
<proteinExistence type="inferred from homology"/>
<dbReference type="PROSITE" id="PS51203">
    <property type="entry name" value="CS"/>
    <property type="match status" value="1"/>
</dbReference>
<dbReference type="Proteomes" id="UP000233524">
    <property type="component" value="Unassembled WGS sequence"/>
</dbReference>
<dbReference type="PROSITE" id="PS51048">
    <property type="entry name" value="SGS"/>
    <property type="match status" value="1"/>
</dbReference>
<dbReference type="PANTHER" id="PTHR45862">
    <property type="entry name" value="PROTEIN SGT1 HOMOLOG"/>
    <property type="match status" value="1"/>
</dbReference>
<dbReference type="Pfam" id="PF05002">
    <property type="entry name" value="SGS"/>
    <property type="match status" value="1"/>
</dbReference>
<feature type="region of interest" description="Disordered" evidence="2">
    <location>
        <begin position="183"/>
        <end position="248"/>
    </location>
</feature>
<dbReference type="InParanoid" id="A0A2N3N490"/>
<evidence type="ECO:0000313" key="5">
    <source>
        <dbReference type="EMBL" id="PKS07238.1"/>
    </source>
</evidence>
<dbReference type="InterPro" id="IPR008978">
    <property type="entry name" value="HSP20-like_chaperone"/>
</dbReference>
<gene>
    <name evidence="5" type="ORF">jhhlp_005840</name>
</gene>
<dbReference type="EMBL" id="NLAX01000701">
    <property type="protein sequence ID" value="PKS07238.1"/>
    <property type="molecule type" value="Genomic_DNA"/>
</dbReference>
<accession>A0A2N3N490</accession>
<feature type="compositionally biased region" description="Pro residues" evidence="2">
    <location>
        <begin position="364"/>
        <end position="373"/>
    </location>
</feature>
<feature type="region of interest" description="Disordered" evidence="2">
    <location>
        <begin position="328"/>
        <end position="414"/>
    </location>
</feature>